<dbReference type="EMBL" id="CADEPM010000009">
    <property type="protein sequence ID" value="CAB3409878.1"/>
    <property type="molecule type" value="Genomic_DNA"/>
</dbReference>
<comment type="caution">
    <text evidence="2">The sequence shown here is derived from an EMBL/GenBank/DDBJ whole genome shotgun (WGS) entry which is preliminary data.</text>
</comment>
<reference evidence="2 3" key="1">
    <citation type="submission" date="2020-04" db="EMBL/GenBank/DDBJ databases">
        <authorList>
            <person name="Laetsch R D."/>
            <person name="Stevens L."/>
            <person name="Kumar S."/>
            <person name="Blaxter L. M."/>
        </authorList>
    </citation>
    <scope>NUCLEOTIDE SEQUENCE [LARGE SCALE GENOMIC DNA]</scope>
</reference>
<evidence type="ECO:0000256" key="1">
    <source>
        <dbReference type="SAM" id="Phobius"/>
    </source>
</evidence>
<accession>A0A8S1F7P1</accession>
<feature type="transmembrane region" description="Helical" evidence="1">
    <location>
        <begin position="32"/>
        <end position="56"/>
    </location>
</feature>
<evidence type="ECO:0000313" key="3">
    <source>
        <dbReference type="Proteomes" id="UP000494206"/>
    </source>
</evidence>
<name>A0A8S1F7P1_9PELO</name>
<keyword evidence="1" id="KW-0472">Membrane</keyword>
<gene>
    <name evidence="2" type="ORF">CBOVIS_LOCUS11476</name>
</gene>
<keyword evidence="1" id="KW-1133">Transmembrane helix</keyword>
<keyword evidence="3" id="KW-1185">Reference proteome</keyword>
<dbReference type="OrthoDB" id="5873957at2759"/>
<keyword evidence="1" id="KW-0812">Transmembrane</keyword>
<evidence type="ECO:0000313" key="2">
    <source>
        <dbReference type="EMBL" id="CAB3409878.1"/>
    </source>
</evidence>
<organism evidence="2 3">
    <name type="scientific">Caenorhabditis bovis</name>
    <dbReference type="NCBI Taxonomy" id="2654633"/>
    <lineage>
        <taxon>Eukaryota</taxon>
        <taxon>Metazoa</taxon>
        <taxon>Ecdysozoa</taxon>
        <taxon>Nematoda</taxon>
        <taxon>Chromadorea</taxon>
        <taxon>Rhabditida</taxon>
        <taxon>Rhabditina</taxon>
        <taxon>Rhabditomorpha</taxon>
        <taxon>Rhabditoidea</taxon>
        <taxon>Rhabditidae</taxon>
        <taxon>Peloderinae</taxon>
        <taxon>Caenorhabditis</taxon>
    </lineage>
</organism>
<dbReference type="AlphaFoldDB" id="A0A8S1F7P1"/>
<protein>
    <submittedName>
        <fullName evidence="2">Uncharacterized protein</fullName>
    </submittedName>
</protein>
<dbReference type="Proteomes" id="UP000494206">
    <property type="component" value="Unassembled WGS sequence"/>
</dbReference>
<sequence length="134" mass="15589">MWDPSDPIEPGTMNEEILFPPGYTPFFSIQTFVSVIIPVFAFFIMFAVVIFMMYVYRKLCTQSPVFEHILCEDDDFLPIPRPITPSPEHFRRNSAQAHYRLLIKNKFEKEFGKSRAESGLLMPVRLITPVIEDV</sequence>
<proteinExistence type="predicted"/>